<gene>
    <name evidence="1" type="ORF">MICAK_1030005</name>
</gene>
<sequence>MFRNWATVADTPVTAGVKLTPARAEKSIVTVGIVFSLNDMFELEEFDSPPDHYIPRKKMQPHSLDLSPQIIANVRYFTFGQVFINFA</sequence>
<dbReference type="EMBL" id="CAIQ01000006">
    <property type="protein sequence ID" value="CCI34754.1"/>
    <property type="molecule type" value="Genomic_DNA"/>
</dbReference>
<accession>I4IKD0</accession>
<protein>
    <submittedName>
        <fullName evidence="1">Uncharacterized protein</fullName>
    </submittedName>
</protein>
<name>I4IKD0_MICAE</name>
<dbReference type="AlphaFoldDB" id="I4IKD0"/>
<evidence type="ECO:0000313" key="2">
    <source>
        <dbReference type="Proteomes" id="UP000004047"/>
    </source>
</evidence>
<dbReference type="HOGENOM" id="CLU_2479858_0_0_3"/>
<dbReference type="Proteomes" id="UP000004047">
    <property type="component" value="Unassembled WGS sequence"/>
</dbReference>
<organism evidence="1 2">
    <name type="scientific">Microcystis aeruginosa PCC 9701</name>
    <dbReference type="NCBI Taxonomy" id="721123"/>
    <lineage>
        <taxon>Bacteria</taxon>
        <taxon>Bacillati</taxon>
        <taxon>Cyanobacteriota</taxon>
        <taxon>Cyanophyceae</taxon>
        <taxon>Oscillatoriophycideae</taxon>
        <taxon>Chroococcales</taxon>
        <taxon>Microcystaceae</taxon>
        <taxon>Microcystis</taxon>
    </lineage>
</organism>
<comment type="caution">
    <text evidence="1">The sequence shown here is derived from an EMBL/GenBank/DDBJ whole genome shotgun (WGS) entry which is preliminary data.</text>
</comment>
<reference evidence="1 2" key="1">
    <citation type="submission" date="2012-04" db="EMBL/GenBank/DDBJ databases">
        <authorList>
            <person name="Genoscope - CEA"/>
        </authorList>
    </citation>
    <scope>NUCLEOTIDE SEQUENCE [LARGE SCALE GENOMIC DNA]</scope>
    <source>
        <strain evidence="1 2">9701</strain>
    </source>
</reference>
<evidence type="ECO:0000313" key="1">
    <source>
        <dbReference type="EMBL" id="CCI34754.1"/>
    </source>
</evidence>
<proteinExistence type="predicted"/>